<gene>
    <name evidence="6" type="ORF">THC_0957</name>
</gene>
<reference evidence="7" key="2">
    <citation type="journal article" date="2016" name="Int. J. Syst. Evol. Microbiol.">
        <title>Caldimicrobium thiodismutans sp. nov., a sulfur-disproportionating bacterium isolated from a hot spring.</title>
        <authorList>
            <person name="Kojima H."/>
            <person name="Umezawa K."/>
            <person name="Fukui M."/>
        </authorList>
    </citation>
    <scope>NUCLEOTIDE SEQUENCE [LARGE SCALE GENOMIC DNA]</scope>
    <source>
        <strain evidence="7">TF1</strain>
    </source>
</reference>
<dbReference type="KEGG" id="cthi:THC_0957"/>
<keyword evidence="4" id="KW-1133">Transmembrane helix</keyword>
<dbReference type="InterPro" id="IPR052378">
    <property type="entry name" value="NosR_regulator"/>
</dbReference>
<name>A0A0U4W2N4_9BACT</name>
<dbReference type="RefSeq" id="WP_068514095.1">
    <property type="nucleotide sequence ID" value="NZ_AP014945.1"/>
</dbReference>
<keyword evidence="3 4" id="KW-0472">Membrane</keyword>
<evidence type="ECO:0000313" key="7">
    <source>
        <dbReference type="Proteomes" id="UP000068196"/>
    </source>
</evidence>
<organism evidence="6 7">
    <name type="scientific">Caldimicrobium thiodismutans</name>
    <dbReference type="NCBI Taxonomy" id="1653476"/>
    <lineage>
        <taxon>Bacteria</taxon>
        <taxon>Pseudomonadati</taxon>
        <taxon>Thermodesulfobacteriota</taxon>
        <taxon>Thermodesulfobacteria</taxon>
        <taxon>Thermodesulfobacteriales</taxon>
        <taxon>Thermodesulfobacteriaceae</taxon>
        <taxon>Caldimicrobium</taxon>
    </lineage>
</organism>
<proteinExistence type="predicted"/>
<dbReference type="PROSITE" id="PS51379">
    <property type="entry name" value="4FE4S_FER_2"/>
    <property type="match status" value="1"/>
</dbReference>
<dbReference type="Pfam" id="PF12801">
    <property type="entry name" value="Fer4_5"/>
    <property type="match status" value="2"/>
</dbReference>
<protein>
    <submittedName>
        <fullName evidence="6">4Fe-4S ferredoxin</fullName>
    </submittedName>
</protein>
<sequence>MRKKKGTLRRLRYTILFIFFILLVFYGIRHQVVGGGPAGSPSIHAYCPFGGLETAYLYFTSGEFLRKLYYSNFILLGAVVLLAGVTGAGFCGWICPFGAFQEWLNRLGKKVFKKTYELPKGLDRALRYMKYLVLAVILLFTYKTGKLVFEDYDPFFALFHFKFEELTVGLVILLLLIPISLFLRRAWCRYFCPLGAFLSFFNWMSRFKIIRKADTCVECGACKRVCQMAIQIEKVERVPETHCIKCLECVEVCKYESLILQTPKFLPSTRYVLPVVILILFLGTIGISMASGFWKSKAPAEVAFKIASPDEIRGWMTLRDVARIFHIPEKQLTVKFSIPEEALDMQIRKLDKYGIKEEDVRHKVKELQIQTVEARKKAPSPEDIAGWMTLEDVSVMFDIPVDVLKKRLGLKPEDSPKVQLKSFNDRYPHFPKKVREEVKKILEERKKF</sequence>
<dbReference type="SUPFAM" id="SSF54862">
    <property type="entry name" value="4Fe-4S ferredoxins"/>
    <property type="match status" value="1"/>
</dbReference>
<evidence type="ECO:0000256" key="3">
    <source>
        <dbReference type="ARBA" id="ARBA00023136"/>
    </source>
</evidence>
<dbReference type="OrthoDB" id="9806398at2"/>
<dbReference type="PANTHER" id="PTHR30224:SF4">
    <property type="entry name" value="ELECTRON TRANSPORT PROTEIN YCCM-RELATED"/>
    <property type="match status" value="1"/>
</dbReference>
<dbReference type="AlphaFoldDB" id="A0A0U4W2N4"/>
<feature type="transmembrane region" description="Helical" evidence="4">
    <location>
        <begin position="12"/>
        <end position="28"/>
    </location>
</feature>
<comment type="subcellular location">
    <subcellularLocation>
        <location evidence="1">Cell membrane</location>
    </subcellularLocation>
</comment>
<feature type="domain" description="4Fe-4S ferredoxin-type" evidence="5">
    <location>
        <begin position="207"/>
        <end position="235"/>
    </location>
</feature>
<dbReference type="STRING" id="1653476.THC_0957"/>
<dbReference type="Gene3D" id="3.30.70.20">
    <property type="match status" value="1"/>
</dbReference>
<evidence type="ECO:0000256" key="4">
    <source>
        <dbReference type="SAM" id="Phobius"/>
    </source>
</evidence>
<accession>A0A0U4W2N4</accession>
<dbReference type="InterPro" id="IPR017896">
    <property type="entry name" value="4Fe4S_Fe-S-bd"/>
</dbReference>
<evidence type="ECO:0000313" key="6">
    <source>
        <dbReference type="EMBL" id="BAU23341.1"/>
    </source>
</evidence>
<reference evidence="6 7" key="1">
    <citation type="journal article" date="2016" name="Int. J. Syst. Evol. Microbiol.">
        <title>Caldimicrobium thiodismutans sp. nov., a sulfur-disproportionating bacterium isolated from a hot spring, and emended description of the genus Caldimicrobium.</title>
        <authorList>
            <person name="Kojima H."/>
            <person name="Umezawa K."/>
            <person name="Fukui M."/>
        </authorList>
    </citation>
    <scope>NUCLEOTIDE SEQUENCE [LARGE SCALE GENOMIC DNA]</scope>
    <source>
        <strain evidence="6 7">TF1</strain>
    </source>
</reference>
<keyword evidence="4" id="KW-0812">Transmembrane</keyword>
<keyword evidence="2" id="KW-1003">Cell membrane</keyword>
<dbReference type="EMBL" id="AP014945">
    <property type="protein sequence ID" value="BAU23341.1"/>
    <property type="molecule type" value="Genomic_DNA"/>
</dbReference>
<keyword evidence="7" id="KW-1185">Reference proteome</keyword>
<dbReference type="Proteomes" id="UP000068196">
    <property type="component" value="Chromosome"/>
</dbReference>
<evidence type="ECO:0000256" key="1">
    <source>
        <dbReference type="ARBA" id="ARBA00004236"/>
    </source>
</evidence>
<feature type="transmembrane region" description="Helical" evidence="4">
    <location>
        <begin position="128"/>
        <end position="145"/>
    </location>
</feature>
<evidence type="ECO:0000256" key="2">
    <source>
        <dbReference type="ARBA" id="ARBA00022475"/>
    </source>
</evidence>
<evidence type="ECO:0000259" key="5">
    <source>
        <dbReference type="PROSITE" id="PS51379"/>
    </source>
</evidence>
<dbReference type="PATRIC" id="fig|1653476.3.peg.995"/>
<dbReference type="PANTHER" id="PTHR30224">
    <property type="entry name" value="ELECTRON TRANSPORT PROTEIN"/>
    <property type="match status" value="1"/>
</dbReference>
<dbReference type="GO" id="GO:0005886">
    <property type="term" value="C:plasma membrane"/>
    <property type="evidence" value="ECO:0007669"/>
    <property type="project" value="UniProtKB-SubCell"/>
</dbReference>
<feature type="transmembrane region" description="Helical" evidence="4">
    <location>
        <begin position="73"/>
        <end position="100"/>
    </location>
</feature>
<feature type="transmembrane region" description="Helical" evidence="4">
    <location>
        <begin position="271"/>
        <end position="294"/>
    </location>
</feature>
<feature type="transmembrane region" description="Helical" evidence="4">
    <location>
        <begin position="165"/>
        <end position="183"/>
    </location>
</feature>